<gene>
    <name evidence="1" type="ORF">PENARI_c034G01182</name>
</gene>
<keyword evidence="2" id="KW-1185">Reference proteome</keyword>
<dbReference type="Proteomes" id="UP000177622">
    <property type="component" value="Unassembled WGS sequence"/>
</dbReference>
<name>A0A1F5L4I1_PENAI</name>
<protein>
    <submittedName>
        <fullName evidence="1">Uncharacterized protein</fullName>
    </submittedName>
</protein>
<evidence type="ECO:0000313" key="2">
    <source>
        <dbReference type="Proteomes" id="UP000177622"/>
    </source>
</evidence>
<sequence length="11" mass="1391">MWHHRYLSFGG</sequence>
<comment type="caution">
    <text evidence="1">The sequence shown here is derived from an EMBL/GenBank/DDBJ whole genome shotgun (WGS) entry which is preliminary data.</text>
</comment>
<reference evidence="1 2" key="1">
    <citation type="journal article" date="2016" name="Sci. Rep.">
        <title>Penicillium arizonense, a new, genome sequenced fungal species, reveals a high chemical diversity in secreted metabolites.</title>
        <authorList>
            <person name="Grijseels S."/>
            <person name="Nielsen J.C."/>
            <person name="Randelovic M."/>
            <person name="Nielsen J."/>
            <person name="Nielsen K.F."/>
            <person name="Workman M."/>
            <person name="Frisvad J.C."/>
        </authorList>
    </citation>
    <scope>NUCLEOTIDE SEQUENCE [LARGE SCALE GENOMIC DNA]</scope>
    <source>
        <strain evidence="1 2">CBS 141311</strain>
    </source>
</reference>
<organism evidence="1 2">
    <name type="scientific">Penicillium arizonense</name>
    <dbReference type="NCBI Taxonomy" id="1835702"/>
    <lineage>
        <taxon>Eukaryota</taxon>
        <taxon>Fungi</taxon>
        <taxon>Dikarya</taxon>
        <taxon>Ascomycota</taxon>
        <taxon>Pezizomycotina</taxon>
        <taxon>Eurotiomycetes</taxon>
        <taxon>Eurotiomycetidae</taxon>
        <taxon>Eurotiales</taxon>
        <taxon>Aspergillaceae</taxon>
        <taxon>Penicillium</taxon>
    </lineage>
</organism>
<dbReference type="EMBL" id="LXJU01000034">
    <property type="protein sequence ID" value="OGE47987.1"/>
    <property type="molecule type" value="Genomic_DNA"/>
</dbReference>
<proteinExistence type="predicted"/>
<evidence type="ECO:0000313" key="1">
    <source>
        <dbReference type="EMBL" id="OGE47987.1"/>
    </source>
</evidence>
<accession>A0A1F5L4I1</accession>